<dbReference type="Gene3D" id="2.20.25.10">
    <property type="match status" value="1"/>
</dbReference>
<dbReference type="FunFam" id="2.20.25.10:FF:000011">
    <property type="entry name" value="peptide-N(4)-(N-acetyl-beta- glucosaminyl)asparagine amidase"/>
    <property type="match status" value="1"/>
</dbReference>
<dbReference type="Pfam" id="PF01841">
    <property type="entry name" value="Transglut_core"/>
    <property type="match status" value="1"/>
</dbReference>
<accession>A0A8S0RLI0</accession>
<feature type="region of interest" description="Disordered" evidence="4">
    <location>
        <begin position="383"/>
        <end position="406"/>
    </location>
</feature>
<dbReference type="GO" id="GO:0010193">
    <property type="term" value="P:response to ozone"/>
    <property type="evidence" value="ECO:0007669"/>
    <property type="project" value="EnsemblPlants"/>
</dbReference>
<keyword evidence="7" id="KW-1185">Reference proteome</keyword>
<sequence>MVARRFQVQYNGSTFDLDYDTEDGFEVLKFQLFSLTSIPPDEQRIMGGDDERTVSDDSDLESISHKLRLLSIDEIEKEETEADFAKSDEEFARLLQAEEEALMMQQFAASETEQVEQRIRPYVDQVLMYEDPHRQEAARKTVPVDKLEEKALIALAREGNFKPTKNEQDHAFLLQLLFWFKQSFRWVNAPPCDSCNNETVSQGMGVANPSESLYRASRIELYRCKLCSNVTRFPRYNDPMKLLETRKGRCGEWANCFTLYCRAFGYESRLILDFTDHVWTECFSSYLGRWMHLDPCEGIFDNPLLYEKGWNKKLNYVIAIAKDGVYDVTKRYTKKWHDVLSRRVLTTESTLAAIIFNIRGECRKNTTPEMLLNLDKRDRSEAEELERSLSSKDDASISLPGRQSGDREWRISRSEFVSDDQYASNSSCPLRRCVDEHVTKIYNAFFPVVCELVEKSLDKSRAIELLETFKMILVNLKNSPFKTRRTTINAVSNGARLFIEMLPHFAQLLNALSLKRESSVKGTTEICLASDPVKTSVALPVVFHALDDLIYNINICGKLTKESLSWPLLKLNRICSGIVLASGEELPFGIVTSTFDGTRMSKWKEPNGATGCWIIYKLIDNQKHELVAYELMSANDAPEADPMDWVVEGSDDGGSTWHILDKQISQTFDTRFQRKTFEVKSPTLLANAFRFRFLVVRDAKATSQLQIGSIDLYARKSG</sequence>
<dbReference type="EMBL" id="CACTIH010003640">
    <property type="protein sequence ID" value="CAA2980092.1"/>
    <property type="molecule type" value="Genomic_DNA"/>
</dbReference>
<dbReference type="InterPro" id="IPR002931">
    <property type="entry name" value="Transglutaminase-like"/>
</dbReference>
<comment type="caution">
    <text evidence="6">The sequence shown here is derived from an EMBL/GenBank/DDBJ whole genome shotgun (WGS) entry which is preliminary data.</text>
</comment>
<proteinExistence type="inferred from homology"/>
<evidence type="ECO:0000256" key="1">
    <source>
        <dbReference type="ARBA" id="ARBA00009390"/>
    </source>
</evidence>
<dbReference type="GO" id="GO:0000224">
    <property type="term" value="F:peptide-N4-(N-acetyl-beta-glucosaminyl)asparagine amidase activity"/>
    <property type="evidence" value="ECO:0007669"/>
    <property type="project" value="EnsemblPlants"/>
</dbReference>
<dbReference type="SMART" id="SM00460">
    <property type="entry name" value="TGc"/>
    <property type="match status" value="1"/>
</dbReference>
<dbReference type="PANTHER" id="PTHR48440:SF1">
    <property type="entry name" value="PAW DOMAIN-CONTAINING PROTEIN"/>
    <property type="match status" value="1"/>
</dbReference>
<dbReference type="GO" id="GO:0010188">
    <property type="term" value="P:response to microbial phytotoxin"/>
    <property type="evidence" value="ECO:0007669"/>
    <property type="project" value="EnsemblPlants"/>
</dbReference>
<feature type="compositionally biased region" description="Basic and acidic residues" evidence="4">
    <location>
        <begin position="383"/>
        <end position="395"/>
    </location>
</feature>
<dbReference type="OrthoDB" id="409136at2759"/>
<dbReference type="Gene3D" id="3.10.620.30">
    <property type="match status" value="1"/>
</dbReference>
<dbReference type="FunFam" id="2.60.120.260:FF:000110">
    <property type="entry name" value="Peptide-N(4)-(N-acetyl-beta-glucosaminyl)asparagine amidase"/>
    <property type="match status" value="1"/>
</dbReference>
<protein>
    <submittedName>
        <fullName evidence="6">Peptide-N(4)-(N-acetyl-beta-glucosaminyl)asparagine amidase</fullName>
    </submittedName>
</protein>
<evidence type="ECO:0000259" key="5">
    <source>
        <dbReference type="SMART" id="SM00460"/>
    </source>
</evidence>
<dbReference type="SUPFAM" id="SSF54236">
    <property type="entry name" value="Ubiquitin-like"/>
    <property type="match status" value="1"/>
</dbReference>
<dbReference type="Gene3D" id="3.10.20.90">
    <property type="entry name" value="Phosphatidylinositol 3-kinase Catalytic Subunit, Chain A, domain 1"/>
    <property type="match status" value="1"/>
</dbReference>
<dbReference type="GO" id="GO:0046872">
    <property type="term" value="F:metal ion binding"/>
    <property type="evidence" value="ECO:0007669"/>
    <property type="project" value="UniProtKB-KW"/>
</dbReference>
<name>A0A8S0RLI0_OLEEU</name>
<keyword evidence="3" id="KW-0862">Zinc</keyword>
<dbReference type="PANTHER" id="PTHR48440">
    <property type="match status" value="1"/>
</dbReference>
<organism evidence="6 7">
    <name type="scientific">Olea europaea subsp. europaea</name>
    <dbReference type="NCBI Taxonomy" id="158383"/>
    <lineage>
        <taxon>Eukaryota</taxon>
        <taxon>Viridiplantae</taxon>
        <taxon>Streptophyta</taxon>
        <taxon>Embryophyta</taxon>
        <taxon>Tracheophyta</taxon>
        <taxon>Spermatophyta</taxon>
        <taxon>Magnoliopsida</taxon>
        <taxon>eudicotyledons</taxon>
        <taxon>Gunneridae</taxon>
        <taxon>Pentapetalae</taxon>
        <taxon>asterids</taxon>
        <taxon>lamiids</taxon>
        <taxon>Lamiales</taxon>
        <taxon>Oleaceae</taxon>
        <taxon>Oleeae</taxon>
        <taxon>Olea</taxon>
    </lineage>
</organism>
<evidence type="ECO:0000256" key="4">
    <source>
        <dbReference type="SAM" id="MobiDB-lite"/>
    </source>
</evidence>
<dbReference type="GO" id="GO:0009751">
    <property type="term" value="P:response to salicylic acid"/>
    <property type="evidence" value="ECO:0007669"/>
    <property type="project" value="EnsemblPlants"/>
</dbReference>
<dbReference type="Gene3D" id="2.60.120.260">
    <property type="entry name" value="Galactose-binding domain-like"/>
    <property type="match status" value="1"/>
</dbReference>
<dbReference type="InterPro" id="IPR038765">
    <property type="entry name" value="Papain-like_cys_pep_sf"/>
</dbReference>
<dbReference type="AlphaFoldDB" id="A0A8S0RLI0"/>
<reference evidence="6 7" key="1">
    <citation type="submission" date="2019-12" db="EMBL/GenBank/DDBJ databases">
        <authorList>
            <person name="Alioto T."/>
            <person name="Alioto T."/>
            <person name="Gomez Garrido J."/>
        </authorList>
    </citation>
    <scope>NUCLEOTIDE SEQUENCE [LARGE SCALE GENOMIC DNA]</scope>
</reference>
<evidence type="ECO:0000313" key="6">
    <source>
        <dbReference type="EMBL" id="CAA2980092.1"/>
    </source>
</evidence>
<feature type="domain" description="Transglutaminase-like" evidence="5">
    <location>
        <begin position="242"/>
        <end position="297"/>
    </location>
</feature>
<dbReference type="SUPFAM" id="SSF54001">
    <property type="entry name" value="Cysteine proteinases"/>
    <property type="match status" value="1"/>
</dbReference>
<dbReference type="GO" id="GO:0005829">
    <property type="term" value="C:cytosol"/>
    <property type="evidence" value="ECO:0007669"/>
    <property type="project" value="EnsemblPlants"/>
</dbReference>
<evidence type="ECO:0000256" key="2">
    <source>
        <dbReference type="ARBA" id="ARBA00022723"/>
    </source>
</evidence>
<keyword evidence="2" id="KW-0479">Metal-binding</keyword>
<dbReference type="InterPro" id="IPR029071">
    <property type="entry name" value="Ubiquitin-like_domsf"/>
</dbReference>
<evidence type="ECO:0000313" key="7">
    <source>
        <dbReference type="Proteomes" id="UP000594638"/>
    </source>
</evidence>
<comment type="similarity">
    <text evidence="1">Belongs to the transglutaminase-like superfamily. PNGase family.</text>
</comment>
<dbReference type="Proteomes" id="UP000594638">
    <property type="component" value="Unassembled WGS sequence"/>
</dbReference>
<dbReference type="Gramene" id="OE9A085083T2">
    <property type="protein sequence ID" value="OE9A085083C2"/>
    <property type="gene ID" value="OE9A085083"/>
</dbReference>
<gene>
    <name evidence="6" type="ORF">OLEA9_A085083</name>
</gene>
<evidence type="ECO:0000256" key="3">
    <source>
        <dbReference type="ARBA" id="ARBA00022833"/>
    </source>
</evidence>